<evidence type="ECO:0000256" key="3">
    <source>
        <dbReference type="ARBA" id="ARBA00007035"/>
    </source>
</evidence>
<keyword evidence="6 9" id="KW-1133">Transmembrane helix</keyword>
<evidence type="ECO:0000256" key="9">
    <source>
        <dbReference type="RuleBase" id="RU367056"/>
    </source>
</evidence>
<name>A0A2B7X9F1_POLH7</name>
<comment type="subunit">
    <text evidence="4 9">Component of 250-400 kDa complexes called cytochrome oxidase assembly intermediates or COA complexes.</text>
</comment>
<comment type="subcellular location">
    <subcellularLocation>
        <location evidence="2">Mitochondrion membrane</location>
        <topology evidence="2">Single-pass membrane protein</topology>
    </subcellularLocation>
</comment>
<dbReference type="Proteomes" id="UP000224634">
    <property type="component" value="Unassembled WGS sequence"/>
</dbReference>
<dbReference type="GO" id="GO:0033617">
    <property type="term" value="P:mitochondrial respiratory chain complex IV assembly"/>
    <property type="evidence" value="ECO:0007669"/>
    <property type="project" value="UniProtKB-UniRule"/>
</dbReference>
<proteinExistence type="inferred from homology"/>
<evidence type="ECO:0000313" key="11">
    <source>
        <dbReference type="EMBL" id="PGH08294.1"/>
    </source>
</evidence>
<evidence type="ECO:0000256" key="5">
    <source>
        <dbReference type="ARBA" id="ARBA00022692"/>
    </source>
</evidence>
<comment type="similarity">
    <text evidence="3 9">Belongs to the COA3 family.</text>
</comment>
<sequence length="92" mass="10057">MLDAKSTLAVLGQITFRSSYYDKDYRATAALQRARRPYIVRNGVTGLLLFSFCIGVFAFTVDAVGQDDFSDVKIPAKPKEAAAAPAQQQAPR</sequence>
<keyword evidence="9" id="KW-0999">Mitochondrion inner membrane</keyword>
<dbReference type="EMBL" id="PDNA01000161">
    <property type="protein sequence ID" value="PGH08294.1"/>
    <property type="molecule type" value="Genomic_DNA"/>
</dbReference>
<accession>A0A2B7X9F1</accession>
<feature type="transmembrane region" description="Helical" evidence="9">
    <location>
        <begin position="39"/>
        <end position="61"/>
    </location>
</feature>
<keyword evidence="7 9" id="KW-0496">Mitochondrion</keyword>
<protein>
    <recommendedName>
        <fullName evidence="9">Cytochrome c oxidase assembly factor 3</fullName>
    </recommendedName>
</protein>
<feature type="domain" description="Cytochrome c oxidase assembly factor 3 mitochondrial coiled-coil" evidence="10">
    <location>
        <begin position="30"/>
        <end position="74"/>
    </location>
</feature>
<keyword evidence="12" id="KW-1185">Reference proteome</keyword>
<evidence type="ECO:0000256" key="7">
    <source>
        <dbReference type="ARBA" id="ARBA00023128"/>
    </source>
</evidence>
<dbReference type="PANTHER" id="PTHR15642:SF3">
    <property type="entry name" value="CYTOCHROME C OXIDASE ASSEMBLY FACTOR 3 HOMOLOG, MITOCHONDRIAL"/>
    <property type="match status" value="1"/>
</dbReference>
<evidence type="ECO:0000256" key="2">
    <source>
        <dbReference type="ARBA" id="ARBA00004304"/>
    </source>
</evidence>
<evidence type="ECO:0000256" key="1">
    <source>
        <dbReference type="ARBA" id="ARBA00003064"/>
    </source>
</evidence>
<comment type="function">
    <text evidence="1 9">Required for assembly of cytochrome c oxidase (complex IV).</text>
</comment>
<evidence type="ECO:0000256" key="4">
    <source>
        <dbReference type="ARBA" id="ARBA00011351"/>
    </source>
</evidence>
<organism evidence="11 12">
    <name type="scientific">Polytolypa hystricis (strain UAMH7299)</name>
    <dbReference type="NCBI Taxonomy" id="1447883"/>
    <lineage>
        <taxon>Eukaryota</taxon>
        <taxon>Fungi</taxon>
        <taxon>Dikarya</taxon>
        <taxon>Ascomycota</taxon>
        <taxon>Pezizomycotina</taxon>
        <taxon>Eurotiomycetes</taxon>
        <taxon>Eurotiomycetidae</taxon>
        <taxon>Onygenales</taxon>
        <taxon>Onygenales incertae sedis</taxon>
        <taxon>Polytolypa</taxon>
    </lineage>
</organism>
<keyword evidence="8 9" id="KW-0472">Membrane</keyword>
<comment type="caution">
    <text evidence="11">The sequence shown here is derived from an EMBL/GenBank/DDBJ whole genome shotgun (WGS) entry which is preliminary data.</text>
</comment>
<dbReference type="InterPro" id="IPR041752">
    <property type="entry name" value="Coa3"/>
</dbReference>
<dbReference type="AlphaFoldDB" id="A0A2B7X9F1"/>
<keyword evidence="5 9" id="KW-0812">Transmembrane</keyword>
<dbReference type="OrthoDB" id="10018333at2759"/>
<evidence type="ECO:0000313" key="12">
    <source>
        <dbReference type="Proteomes" id="UP000224634"/>
    </source>
</evidence>
<reference evidence="11 12" key="1">
    <citation type="submission" date="2017-10" db="EMBL/GenBank/DDBJ databases">
        <title>Comparative genomics in systemic dimorphic fungi from Ajellomycetaceae.</title>
        <authorList>
            <person name="Munoz J.F."/>
            <person name="Mcewen J.G."/>
            <person name="Clay O.K."/>
            <person name="Cuomo C.A."/>
        </authorList>
    </citation>
    <scope>NUCLEOTIDE SEQUENCE [LARGE SCALE GENOMIC DNA]</scope>
    <source>
        <strain evidence="11 12">UAMH7299</strain>
    </source>
</reference>
<gene>
    <name evidence="11" type="ORF">AJ80_07890</name>
</gene>
<dbReference type="PANTHER" id="PTHR15642">
    <property type="entry name" value="CYTOCHROME C OXIDASE ASSEMBLY FACTOR 3, MITOCHONDRIAL"/>
    <property type="match status" value="1"/>
</dbReference>
<dbReference type="InterPro" id="IPR018628">
    <property type="entry name" value="Coa3_CC"/>
</dbReference>
<dbReference type="GO" id="GO:0005743">
    <property type="term" value="C:mitochondrial inner membrane"/>
    <property type="evidence" value="ECO:0007669"/>
    <property type="project" value="UniProtKB-UniRule"/>
</dbReference>
<dbReference type="Pfam" id="PF09813">
    <property type="entry name" value="Coa3_cc"/>
    <property type="match status" value="1"/>
</dbReference>
<evidence type="ECO:0000259" key="10">
    <source>
        <dbReference type="Pfam" id="PF09813"/>
    </source>
</evidence>
<evidence type="ECO:0000256" key="8">
    <source>
        <dbReference type="ARBA" id="ARBA00023136"/>
    </source>
</evidence>
<evidence type="ECO:0000256" key="6">
    <source>
        <dbReference type="ARBA" id="ARBA00022989"/>
    </source>
</evidence>